<dbReference type="AlphaFoldDB" id="A0AAV9C326"/>
<feature type="compositionally biased region" description="Basic residues" evidence="2">
    <location>
        <begin position="21"/>
        <end position="30"/>
    </location>
</feature>
<dbReference type="EMBL" id="JAUJYO010000022">
    <property type="protein sequence ID" value="KAK1282832.1"/>
    <property type="molecule type" value="Genomic_DNA"/>
</dbReference>
<feature type="compositionally biased region" description="Basic and acidic residues" evidence="2">
    <location>
        <begin position="95"/>
        <end position="104"/>
    </location>
</feature>
<protein>
    <submittedName>
        <fullName evidence="3">Uncharacterized protein</fullName>
    </submittedName>
</protein>
<organism evidence="3 4">
    <name type="scientific">Acorus calamus</name>
    <name type="common">Sweet flag</name>
    <dbReference type="NCBI Taxonomy" id="4465"/>
    <lineage>
        <taxon>Eukaryota</taxon>
        <taxon>Viridiplantae</taxon>
        <taxon>Streptophyta</taxon>
        <taxon>Embryophyta</taxon>
        <taxon>Tracheophyta</taxon>
        <taxon>Spermatophyta</taxon>
        <taxon>Magnoliopsida</taxon>
        <taxon>Liliopsida</taxon>
        <taxon>Acoraceae</taxon>
        <taxon>Acorus</taxon>
    </lineage>
</organism>
<feature type="coiled-coil region" evidence="1">
    <location>
        <begin position="350"/>
        <end position="384"/>
    </location>
</feature>
<name>A0AAV9C326_ACOCL</name>
<dbReference type="PANTHER" id="PTHR35468">
    <property type="entry name" value="MYOSIN-LIKE PROTEIN"/>
    <property type="match status" value="1"/>
</dbReference>
<sequence length="441" mass="50322">MSTARKTKWHPPPPQTPRILHLPRRTRRSRTISSRAPPPRPPPPPPPPPPAEPLRNPTGRLEVLFDQERAFLSSSAAGCERRRPKVVVDDDDDDGRGGGGDREAPAPAESEEEKWRFQAEILRAECNFLRTERDIALKKLERGRVDTESTLKSAVQTLVSGRRKIGRDGARQSIGLNEEIRGLEAKLQEMKTSSGGGGLRGSRIRCRNFDRQAEHLRRRLEKLRSSDPDPTEEEESVKEIRVVPESRSSVSVERLGKKMEGLSKGMLERVEESLETSKAIKDGERCTGRCKEVVRRIAEQVKLETKQWSEMQGMLRRVKAEMDGLRCSRDFWARLADHSHHQLQSLHSCAMEWRQRARSLQSEATKLRERVSELQIELERSKSSTGGSNCPRITLSPLKKPTCPFKENQRPLLLCRVKEESHKEQRHGRSPFSDIGNHWRV</sequence>
<evidence type="ECO:0000313" key="4">
    <source>
        <dbReference type="Proteomes" id="UP001180020"/>
    </source>
</evidence>
<evidence type="ECO:0000313" key="3">
    <source>
        <dbReference type="EMBL" id="KAK1282832.1"/>
    </source>
</evidence>
<gene>
    <name evidence="3" type="ORF">QJS10_CPB22g01336</name>
</gene>
<reference evidence="3" key="2">
    <citation type="submission" date="2023-06" db="EMBL/GenBank/DDBJ databases">
        <authorList>
            <person name="Ma L."/>
            <person name="Liu K.-W."/>
            <person name="Li Z."/>
            <person name="Hsiao Y.-Y."/>
            <person name="Qi Y."/>
            <person name="Fu T."/>
            <person name="Tang G."/>
            <person name="Zhang D."/>
            <person name="Sun W.-H."/>
            <person name="Liu D.-K."/>
            <person name="Li Y."/>
            <person name="Chen G.-Z."/>
            <person name="Liu X.-D."/>
            <person name="Liao X.-Y."/>
            <person name="Jiang Y.-T."/>
            <person name="Yu X."/>
            <person name="Hao Y."/>
            <person name="Huang J."/>
            <person name="Zhao X.-W."/>
            <person name="Ke S."/>
            <person name="Chen Y.-Y."/>
            <person name="Wu W.-L."/>
            <person name="Hsu J.-L."/>
            <person name="Lin Y.-F."/>
            <person name="Huang M.-D."/>
            <person name="Li C.-Y."/>
            <person name="Huang L."/>
            <person name="Wang Z.-W."/>
            <person name="Zhao X."/>
            <person name="Zhong W.-Y."/>
            <person name="Peng D.-H."/>
            <person name="Ahmad S."/>
            <person name="Lan S."/>
            <person name="Zhang J.-S."/>
            <person name="Tsai W.-C."/>
            <person name="Van De Peer Y."/>
            <person name="Liu Z.-J."/>
        </authorList>
    </citation>
    <scope>NUCLEOTIDE SEQUENCE</scope>
    <source>
        <strain evidence="3">CP</strain>
        <tissue evidence="3">Leaves</tissue>
    </source>
</reference>
<dbReference type="Proteomes" id="UP001180020">
    <property type="component" value="Unassembled WGS sequence"/>
</dbReference>
<keyword evidence="4" id="KW-1185">Reference proteome</keyword>
<evidence type="ECO:0000256" key="2">
    <source>
        <dbReference type="SAM" id="MobiDB-lite"/>
    </source>
</evidence>
<feature type="compositionally biased region" description="Pro residues" evidence="2">
    <location>
        <begin position="36"/>
        <end position="52"/>
    </location>
</feature>
<dbReference type="PANTHER" id="PTHR35468:SF1">
    <property type="entry name" value="MYOSIN-LIKE PROTEIN"/>
    <property type="match status" value="1"/>
</dbReference>
<proteinExistence type="predicted"/>
<keyword evidence="1" id="KW-0175">Coiled coil</keyword>
<reference evidence="3" key="1">
    <citation type="journal article" date="2023" name="Nat. Commun.">
        <title>Diploid and tetraploid genomes of Acorus and the evolution of monocots.</title>
        <authorList>
            <person name="Ma L."/>
            <person name="Liu K.W."/>
            <person name="Li Z."/>
            <person name="Hsiao Y.Y."/>
            <person name="Qi Y."/>
            <person name="Fu T."/>
            <person name="Tang G.D."/>
            <person name="Zhang D."/>
            <person name="Sun W.H."/>
            <person name="Liu D.K."/>
            <person name="Li Y."/>
            <person name="Chen G.Z."/>
            <person name="Liu X.D."/>
            <person name="Liao X.Y."/>
            <person name="Jiang Y.T."/>
            <person name="Yu X."/>
            <person name="Hao Y."/>
            <person name="Huang J."/>
            <person name="Zhao X.W."/>
            <person name="Ke S."/>
            <person name="Chen Y.Y."/>
            <person name="Wu W.L."/>
            <person name="Hsu J.L."/>
            <person name="Lin Y.F."/>
            <person name="Huang M.D."/>
            <person name="Li C.Y."/>
            <person name="Huang L."/>
            <person name="Wang Z.W."/>
            <person name="Zhao X."/>
            <person name="Zhong W.Y."/>
            <person name="Peng D.H."/>
            <person name="Ahmad S."/>
            <person name="Lan S."/>
            <person name="Zhang J.S."/>
            <person name="Tsai W.C."/>
            <person name="Van de Peer Y."/>
            <person name="Liu Z.J."/>
        </authorList>
    </citation>
    <scope>NUCLEOTIDE SEQUENCE</scope>
    <source>
        <strain evidence="3">CP</strain>
    </source>
</reference>
<feature type="region of interest" description="Disordered" evidence="2">
    <location>
        <begin position="1"/>
        <end position="61"/>
    </location>
</feature>
<accession>A0AAV9C326</accession>
<feature type="region of interest" description="Disordered" evidence="2">
    <location>
        <begin position="73"/>
        <end position="114"/>
    </location>
</feature>
<comment type="caution">
    <text evidence="3">The sequence shown here is derived from an EMBL/GenBank/DDBJ whole genome shotgun (WGS) entry which is preliminary data.</text>
</comment>
<evidence type="ECO:0000256" key="1">
    <source>
        <dbReference type="SAM" id="Coils"/>
    </source>
</evidence>
<feature type="region of interest" description="Disordered" evidence="2">
    <location>
        <begin position="220"/>
        <end position="239"/>
    </location>
</feature>